<evidence type="ECO:0000313" key="5">
    <source>
        <dbReference type="Proteomes" id="UP001319874"/>
    </source>
</evidence>
<dbReference type="PROSITE" id="PS50977">
    <property type="entry name" value="HTH_TETR_2"/>
    <property type="match status" value="1"/>
</dbReference>
<evidence type="ECO:0000313" key="4">
    <source>
        <dbReference type="EMBL" id="BCZ85422.1"/>
    </source>
</evidence>
<dbReference type="PANTHER" id="PTHR30055:SF241">
    <property type="entry name" value="TRANSCRIPTIONAL REGULATORY PROTEIN"/>
    <property type="match status" value="1"/>
</dbReference>
<gene>
    <name evidence="4" type="ORF">PTKU64_90970</name>
</gene>
<dbReference type="PANTHER" id="PTHR30055">
    <property type="entry name" value="HTH-TYPE TRANSCRIPTIONAL REGULATOR RUTR"/>
    <property type="match status" value="1"/>
</dbReference>
<dbReference type="InterPro" id="IPR001647">
    <property type="entry name" value="HTH_TetR"/>
</dbReference>
<accession>A0ABM7U2B7</accession>
<name>A0ABM7U2B7_9BURK</name>
<evidence type="ECO:0000256" key="1">
    <source>
        <dbReference type="ARBA" id="ARBA00023125"/>
    </source>
</evidence>
<dbReference type="InterPro" id="IPR050109">
    <property type="entry name" value="HTH-type_TetR-like_transc_reg"/>
</dbReference>
<feature type="DNA-binding region" description="H-T-H motif" evidence="2">
    <location>
        <begin position="34"/>
        <end position="53"/>
    </location>
</feature>
<dbReference type="PRINTS" id="PR00455">
    <property type="entry name" value="HTHTETR"/>
</dbReference>
<feature type="domain" description="HTH tetR-type" evidence="3">
    <location>
        <begin position="11"/>
        <end position="71"/>
    </location>
</feature>
<reference evidence="4 5" key="1">
    <citation type="journal article" date="2022" name="Front. Microbiol.">
        <title>Identification and characterization of a novel class of self-sufficient cytochrome P450 hydroxylase involved in cyclohexanecarboxylate degradation in Paraburkholderia terrae strain KU-64.</title>
        <authorList>
            <person name="Yamamoto T."/>
            <person name="Hasegawa Y."/>
            <person name="Iwaki H."/>
        </authorList>
    </citation>
    <scope>NUCLEOTIDE SEQUENCE [LARGE SCALE GENOMIC DNA]</scope>
    <source>
        <strain evidence="4 5">KU-64</strain>
    </source>
</reference>
<dbReference type="SUPFAM" id="SSF46689">
    <property type="entry name" value="Homeodomain-like"/>
    <property type="match status" value="1"/>
</dbReference>
<evidence type="ECO:0000259" key="3">
    <source>
        <dbReference type="PROSITE" id="PS50977"/>
    </source>
</evidence>
<keyword evidence="5" id="KW-1185">Reference proteome</keyword>
<proteinExistence type="predicted"/>
<dbReference type="Pfam" id="PF00440">
    <property type="entry name" value="TetR_N"/>
    <property type="match status" value="1"/>
</dbReference>
<keyword evidence="4" id="KW-0614">Plasmid</keyword>
<dbReference type="EMBL" id="AP024959">
    <property type="protein sequence ID" value="BCZ85422.1"/>
    <property type="molecule type" value="Genomic_DNA"/>
</dbReference>
<organism evidence="4 5">
    <name type="scientific">Paraburkholderia terrae</name>
    <dbReference type="NCBI Taxonomy" id="311230"/>
    <lineage>
        <taxon>Bacteria</taxon>
        <taxon>Pseudomonadati</taxon>
        <taxon>Pseudomonadota</taxon>
        <taxon>Betaproteobacteria</taxon>
        <taxon>Burkholderiales</taxon>
        <taxon>Burkholderiaceae</taxon>
        <taxon>Paraburkholderia</taxon>
    </lineage>
</organism>
<dbReference type="Proteomes" id="UP001319874">
    <property type="component" value="Plasmid pPT365"/>
</dbReference>
<keyword evidence="1 2" id="KW-0238">DNA-binding</keyword>
<geneLocation type="plasmid" evidence="4 5">
    <name>pPT365</name>
</geneLocation>
<protein>
    <submittedName>
        <fullName evidence="4">TetR family transcriptional regulator</fullName>
    </submittedName>
</protein>
<dbReference type="InterPro" id="IPR009057">
    <property type="entry name" value="Homeodomain-like_sf"/>
</dbReference>
<evidence type="ECO:0000256" key="2">
    <source>
        <dbReference type="PROSITE-ProRule" id="PRU00335"/>
    </source>
</evidence>
<dbReference type="Gene3D" id="1.10.357.10">
    <property type="entry name" value="Tetracycline Repressor, domain 2"/>
    <property type="match status" value="1"/>
</dbReference>
<sequence>MPRLTREESRTLTREKLMLAAAKVFAREGLGGASIDRIAEEAGYTKGAFYSNFDSKEDIFLQLVEATTQQNIEKIQTALAGVSAPEEIIEAVCTWANTHTHEPDMRPLVLDLIRHAKQDAALTKRHTELFTKQWTIVGKLLLRAFPKGRAPATALELGALVMELTYGTAVQFHAGPTGGTLVRIALNGLMAAAQAPQKTR</sequence>